<comment type="caution">
    <text evidence="1">The sequence shown here is derived from an EMBL/GenBank/DDBJ whole genome shotgun (WGS) entry which is preliminary data.</text>
</comment>
<dbReference type="Proteomes" id="UP001445076">
    <property type="component" value="Unassembled WGS sequence"/>
</dbReference>
<protein>
    <submittedName>
        <fullName evidence="1">Uncharacterized protein</fullName>
    </submittedName>
</protein>
<feature type="non-terminal residue" evidence="1">
    <location>
        <position position="1"/>
    </location>
</feature>
<evidence type="ECO:0000313" key="2">
    <source>
        <dbReference type="Proteomes" id="UP001445076"/>
    </source>
</evidence>
<organism evidence="1 2">
    <name type="scientific">Cherax quadricarinatus</name>
    <name type="common">Australian red claw crayfish</name>
    <dbReference type="NCBI Taxonomy" id="27406"/>
    <lineage>
        <taxon>Eukaryota</taxon>
        <taxon>Metazoa</taxon>
        <taxon>Ecdysozoa</taxon>
        <taxon>Arthropoda</taxon>
        <taxon>Crustacea</taxon>
        <taxon>Multicrustacea</taxon>
        <taxon>Malacostraca</taxon>
        <taxon>Eumalacostraca</taxon>
        <taxon>Eucarida</taxon>
        <taxon>Decapoda</taxon>
        <taxon>Pleocyemata</taxon>
        <taxon>Astacidea</taxon>
        <taxon>Parastacoidea</taxon>
        <taxon>Parastacidae</taxon>
        <taxon>Cherax</taxon>
    </lineage>
</organism>
<dbReference type="EMBL" id="JARKIK010000030">
    <property type="protein sequence ID" value="KAK8741805.1"/>
    <property type="molecule type" value="Genomic_DNA"/>
</dbReference>
<evidence type="ECO:0000313" key="1">
    <source>
        <dbReference type="EMBL" id="KAK8741805.1"/>
    </source>
</evidence>
<sequence length="285" mass="31974">DTFLMEALWNAGVSLQVAVEQVWWTGLADLTYLSTSQHLLMGNVTWLSYTMQQVQRLYKTAKLKATNTRWIWIATDGGKTREFVKSSSSPPSPAFPNVLQIVSHSLLENMRGVLVVMSSRRQLIKDLSFELPEDLKIISMCTLLVVVGAVVTTGDGSWQVKVAGTWNSSSGLRIFTPLWPEPPATLNARHIRATCINKPEVFMVGNSVRLDDARGYIVEMMHLMRQHLNFTEVLVLAKGFGLFLSNGSFDGMTGVLQRGVRTPQVLFEPEMSLLRVQKYSNRLLQ</sequence>
<dbReference type="Gene3D" id="3.40.190.10">
    <property type="entry name" value="Periplasmic binding protein-like II"/>
    <property type="match status" value="1"/>
</dbReference>
<name>A0AAW0XQ95_CHEQU</name>
<dbReference type="AlphaFoldDB" id="A0AAW0XQ95"/>
<reference evidence="1 2" key="1">
    <citation type="journal article" date="2024" name="BMC Genomics">
        <title>Genome assembly of redclaw crayfish (Cherax quadricarinatus) provides insights into its immune adaptation and hypoxia tolerance.</title>
        <authorList>
            <person name="Liu Z."/>
            <person name="Zheng J."/>
            <person name="Li H."/>
            <person name="Fang K."/>
            <person name="Wang S."/>
            <person name="He J."/>
            <person name="Zhou D."/>
            <person name="Weng S."/>
            <person name="Chi M."/>
            <person name="Gu Z."/>
            <person name="He J."/>
            <person name="Li F."/>
            <person name="Wang M."/>
        </authorList>
    </citation>
    <scope>NUCLEOTIDE SEQUENCE [LARGE SCALE GENOMIC DNA]</scope>
    <source>
        <strain evidence="1">ZL_2023a</strain>
    </source>
</reference>
<keyword evidence="2" id="KW-1185">Reference proteome</keyword>
<gene>
    <name evidence="1" type="ORF">OTU49_002409</name>
</gene>
<proteinExistence type="predicted"/>
<accession>A0AAW0XQ95</accession>